<dbReference type="InterPro" id="IPR013658">
    <property type="entry name" value="SGL"/>
</dbReference>
<evidence type="ECO:0000313" key="3">
    <source>
        <dbReference type="Proteomes" id="UP000469559"/>
    </source>
</evidence>
<dbReference type="PANTHER" id="PTHR47064:SF2">
    <property type="entry name" value="SMP-30_GLUCONOLACTONASE_LRE-LIKE REGION DOMAIN-CONTAINING PROTEIN-RELATED"/>
    <property type="match status" value="1"/>
</dbReference>
<keyword evidence="3" id="KW-1185">Reference proteome</keyword>
<proteinExistence type="predicted"/>
<dbReference type="InterPro" id="IPR052988">
    <property type="entry name" value="Oryzine_lactonohydrolase"/>
</dbReference>
<gene>
    <name evidence="2" type="primary">gnl</name>
    <name evidence="2" type="ORF">LARI1_G009422</name>
</gene>
<dbReference type="Proteomes" id="UP000469559">
    <property type="component" value="Unassembled WGS sequence"/>
</dbReference>
<feature type="domain" description="SMP-30/Gluconolactonase/LRE-like region" evidence="1">
    <location>
        <begin position="173"/>
        <end position="356"/>
    </location>
</feature>
<dbReference type="OrthoDB" id="423498at2759"/>
<dbReference type="SUPFAM" id="SSF63829">
    <property type="entry name" value="Calcium-dependent phosphotriesterase"/>
    <property type="match status" value="1"/>
</dbReference>
<protein>
    <submittedName>
        <fullName evidence="2">Gluconolactonase</fullName>
    </submittedName>
</protein>
<sequence>MTTITTTDIPVIATKVQVIDRVAESNGKVKPSSLPDDELLIQIYHHSFAKLTGPSPTHSLLLSTTNQTNNPFFHEACVYLPAHSELYITSNLLSANTSSAYPTILISRIKLTRSTSPSSNAITSLQWAKLRPPPGIDMPNGGVNYKDGILFCAQGSPSPRTGGLYYMPLHSPPQPLVTNFYGRDFNSVNDVVVSAVDGGIWFTDPVYGFQQGFRRRPELPGQVYRYDVGSGEVRVVAGGFERCNGICFGVREERLYVTDTGVVHGDGTKDFTRPATIYVFDVETKDGAPFLVNRRTFAFAASGVPDGIKCDVHGNVYAGCGDGVEVWNSAGSLIGRIIVPGGVSNFCFGKGGELFICNEQKLWRVQLAETTKGALLGI</sequence>
<accession>A0A8T9AZW7</accession>
<dbReference type="Gene3D" id="2.120.10.30">
    <property type="entry name" value="TolB, C-terminal domain"/>
    <property type="match status" value="1"/>
</dbReference>
<dbReference type="AlphaFoldDB" id="A0A8T9AZW7"/>
<comment type="caution">
    <text evidence="2">The sequence shown here is derived from an EMBL/GenBank/DDBJ whole genome shotgun (WGS) entry which is preliminary data.</text>
</comment>
<reference evidence="2 3" key="1">
    <citation type="submission" date="2018-05" db="EMBL/GenBank/DDBJ databases">
        <title>Whole genome sequencing for identification of molecular markers to develop diagnostic detection tools for the regulated plant pathogen Lachnellula willkommii.</title>
        <authorList>
            <person name="Giroux E."/>
            <person name="Bilodeau G."/>
        </authorList>
    </citation>
    <scope>NUCLEOTIDE SEQUENCE [LARGE SCALE GENOMIC DNA]</scope>
    <source>
        <strain evidence="2 3">CBS 203.66</strain>
    </source>
</reference>
<dbReference type="EMBL" id="QGMF01001367">
    <property type="protein sequence ID" value="TVY12716.1"/>
    <property type="molecule type" value="Genomic_DNA"/>
</dbReference>
<name>A0A8T9AZW7_9HELO</name>
<dbReference type="PANTHER" id="PTHR47064">
    <property type="entry name" value="PUTATIVE (AFU_ORTHOLOGUE AFUA_1G08990)-RELATED"/>
    <property type="match status" value="1"/>
</dbReference>
<evidence type="ECO:0000313" key="2">
    <source>
        <dbReference type="EMBL" id="TVY12716.1"/>
    </source>
</evidence>
<evidence type="ECO:0000259" key="1">
    <source>
        <dbReference type="Pfam" id="PF08450"/>
    </source>
</evidence>
<dbReference type="Pfam" id="PF08450">
    <property type="entry name" value="SGL"/>
    <property type="match status" value="1"/>
</dbReference>
<organism evidence="2 3">
    <name type="scientific">Lachnellula arida</name>
    <dbReference type="NCBI Taxonomy" id="1316785"/>
    <lineage>
        <taxon>Eukaryota</taxon>
        <taxon>Fungi</taxon>
        <taxon>Dikarya</taxon>
        <taxon>Ascomycota</taxon>
        <taxon>Pezizomycotina</taxon>
        <taxon>Leotiomycetes</taxon>
        <taxon>Helotiales</taxon>
        <taxon>Lachnaceae</taxon>
        <taxon>Lachnellula</taxon>
    </lineage>
</organism>
<dbReference type="InterPro" id="IPR011042">
    <property type="entry name" value="6-blade_b-propeller_TolB-like"/>
</dbReference>